<protein>
    <submittedName>
        <fullName evidence="1">Uncharacterized protein</fullName>
    </submittedName>
</protein>
<keyword evidence="2" id="KW-1185">Reference proteome</keyword>
<dbReference type="EMBL" id="JAUTXU010000073">
    <property type="protein sequence ID" value="KAK3711903.1"/>
    <property type="molecule type" value="Genomic_DNA"/>
</dbReference>
<evidence type="ECO:0000313" key="1">
    <source>
        <dbReference type="EMBL" id="KAK3711903.1"/>
    </source>
</evidence>
<accession>A0ACC3N8P0</accession>
<dbReference type="Proteomes" id="UP001281147">
    <property type="component" value="Unassembled WGS sequence"/>
</dbReference>
<gene>
    <name evidence="1" type="ORF">LTR37_009421</name>
</gene>
<proteinExistence type="predicted"/>
<comment type="caution">
    <text evidence="1">The sequence shown here is derived from an EMBL/GenBank/DDBJ whole genome shotgun (WGS) entry which is preliminary data.</text>
</comment>
<organism evidence="1 2">
    <name type="scientific">Vermiconidia calcicola</name>
    <dbReference type="NCBI Taxonomy" id="1690605"/>
    <lineage>
        <taxon>Eukaryota</taxon>
        <taxon>Fungi</taxon>
        <taxon>Dikarya</taxon>
        <taxon>Ascomycota</taxon>
        <taxon>Pezizomycotina</taxon>
        <taxon>Dothideomycetes</taxon>
        <taxon>Dothideomycetidae</taxon>
        <taxon>Mycosphaerellales</taxon>
        <taxon>Extremaceae</taxon>
        <taxon>Vermiconidia</taxon>
    </lineage>
</organism>
<sequence length="309" mass="34557">MGLADKIAIIGHNGWVASHIIRALAAHPFHQPLRILAREGSSTAQLPSNVEVVHYAWDDYTALHNALEGVDILISFLGHEVLKEQAKLIQPMQEAGVKLFVPSDLALPYTDEERTNVQVPREKGELEQNLKANGIPFVVVCIGNFTSFALDSPYMGVDLPNNRIVHVGRSRETAIWLCTRDYVAAGFVSIFSQASPSELAGRLIGLNELRPTTLEIEQAMAKQSGRQPQVFDETVENMVREAQQGRLDALVRKKMGDGSHTAVRSMDEIWQFESPKMSLEELIRRSPIDDPLYIAQSDDTLHFLDKYFQ</sequence>
<reference evidence="1" key="1">
    <citation type="submission" date="2023-07" db="EMBL/GenBank/DDBJ databases">
        <title>Black Yeasts Isolated from many extreme environments.</title>
        <authorList>
            <person name="Coleine C."/>
            <person name="Stajich J.E."/>
            <person name="Selbmann L."/>
        </authorList>
    </citation>
    <scope>NUCLEOTIDE SEQUENCE</scope>
    <source>
        <strain evidence="1">CCFEE 5714</strain>
    </source>
</reference>
<name>A0ACC3N8P0_9PEZI</name>
<evidence type="ECO:0000313" key="2">
    <source>
        <dbReference type="Proteomes" id="UP001281147"/>
    </source>
</evidence>